<keyword evidence="2" id="KW-1185">Reference proteome</keyword>
<evidence type="ECO:0000313" key="2">
    <source>
        <dbReference type="Proteomes" id="UP001597180"/>
    </source>
</evidence>
<gene>
    <name evidence="1" type="ORF">ACFQ4B_26930</name>
</gene>
<sequence length="76" mass="8203">MKLTVNNKCIRVGDMKISGVGGASVVLVGDTERIGSSSYFDTPVSSFVISPHIPLDPEFKREDRASSGHPIPKDMK</sequence>
<proteinExistence type="predicted"/>
<dbReference type="Proteomes" id="UP001597180">
    <property type="component" value="Unassembled WGS sequence"/>
</dbReference>
<reference evidence="2" key="1">
    <citation type="journal article" date="2019" name="Int. J. Syst. Evol. Microbiol.">
        <title>The Global Catalogue of Microorganisms (GCM) 10K type strain sequencing project: providing services to taxonomists for standard genome sequencing and annotation.</title>
        <authorList>
            <consortium name="The Broad Institute Genomics Platform"/>
            <consortium name="The Broad Institute Genome Sequencing Center for Infectious Disease"/>
            <person name="Wu L."/>
            <person name="Ma J."/>
        </authorList>
    </citation>
    <scope>NUCLEOTIDE SEQUENCE [LARGE SCALE GENOMIC DNA]</scope>
    <source>
        <strain evidence="2">CCUG 53270</strain>
    </source>
</reference>
<accession>A0ABW3UTF8</accession>
<dbReference type="RefSeq" id="WP_345587823.1">
    <property type="nucleotide sequence ID" value="NZ_BAABJG010000014.1"/>
</dbReference>
<evidence type="ECO:0000313" key="1">
    <source>
        <dbReference type="EMBL" id="MFD1223762.1"/>
    </source>
</evidence>
<organism evidence="1 2">
    <name type="scientific">Paenibacillus vulneris</name>
    <dbReference type="NCBI Taxonomy" id="1133364"/>
    <lineage>
        <taxon>Bacteria</taxon>
        <taxon>Bacillati</taxon>
        <taxon>Bacillota</taxon>
        <taxon>Bacilli</taxon>
        <taxon>Bacillales</taxon>
        <taxon>Paenibacillaceae</taxon>
        <taxon>Paenibacillus</taxon>
    </lineage>
</organism>
<dbReference type="EMBL" id="JBHTLU010000036">
    <property type="protein sequence ID" value="MFD1223762.1"/>
    <property type="molecule type" value="Genomic_DNA"/>
</dbReference>
<protein>
    <submittedName>
        <fullName evidence="1">Spore gernimation protein GerPD</fullName>
    </submittedName>
</protein>
<comment type="caution">
    <text evidence="1">The sequence shown here is derived from an EMBL/GenBank/DDBJ whole genome shotgun (WGS) entry which is preliminary data.</text>
</comment>
<name>A0ABW3UTF8_9BACL</name>